<reference evidence="3 4" key="1">
    <citation type="submission" date="2018-10" db="EMBL/GenBank/DDBJ databases">
        <title>Genomic Encyclopedia of Type Strains, Phase IV (KMG-IV): sequencing the most valuable type-strain genomes for metagenomic binning, comparative biology and taxonomic classification.</title>
        <authorList>
            <person name="Goeker M."/>
        </authorList>
    </citation>
    <scope>NUCLEOTIDE SEQUENCE [LARGE SCALE GENOMIC DNA]</scope>
    <source>
        <strain evidence="3 4">DSM 26916</strain>
    </source>
</reference>
<evidence type="ECO:0000313" key="4">
    <source>
        <dbReference type="Proteomes" id="UP000268908"/>
    </source>
</evidence>
<keyword evidence="2" id="KW-0732">Signal</keyword>
<dbReference type="InterPro" id="IPR006311">
    <property type="entry name" value="TAT_signal"/>
</dbReference>
<dbReference type="SUPFAM" id="SSF51556">
    <property type="entry name" value="Metallo-dependent hydrolases"/>
    <property type="match status" value="1"/>
</dbReference>
<dbReference type="Proteomes" id="UP000268908">
    <property type="component" value="Unassembled WGS sequence"/>
</dbReference>
<keyword evidence="1" id="KW-0456">Lyase</keyword>
<accession>A0A497X8W3</accession>
<sequence>MAIDRKRRLLLASLGAGALAAGLYSAARAVPRVWNPCHASLPPELADHPLVRAAWDGIDPARVWDCHAHIAGTGDSGSGIVVAEEMNSLLHPVQFAQRLFYLNAGCAHDAPGRVDQSYVERMHNLLEGMRPGVKLMLFAFDRAHDEAGTALPERSAFYVPNDYTRDLARKYPQRFEWVASIHPHRPDAVAALERAKAEGARAVKWLPPAMGIDPASPRCDAFYRTMAKLDLPLISHAGEEKAVHGAGRPEFGNPLKLRRALDIGVRVVLAHCASIGEDADLDRGGKRVASLELFSRMMADASHRGRLFADISAITQRNRPLEVVRTIVEHDDWHGRLLNGSDYPLPGVMPLFAPAEFARAGMLSDEVVPVLDELHGHNPLLFDFVLKRHLKAGGRSLPVGIFETRRFFAPELA</sequence>
<dbReference type="PANTHER" id="PTHR21240">
    <property type="entry name" value="2-AMINO-3-CARBOXYLMUCONATE-6-SEMIALDEHYDE DECARBOXYLASE"/>
    <property type="match status" value="1"/>
</dbReference>
<dbReference type="EMBL" id="RCCI01000007">
    <property type="protein sequence ID" value="RLJ62671.1"/>
    <property type="molecule type" value="Genomic_DNA"/>
</dbReference>
<dbReference type="GO" id="GO:0016787">
    <property type="term" value="F:hydrolase activity"/>
    <property type="evidence" value="ECO:0007669"/>
    <property type="project" value="InterPro"/>
</dbReference>
<gene>
    <name evidence="3" type="ORF">DFR35_2487</name>
</gene>
<dbReference type="AlphaFoldDB" id="A0A497X8W3"/>
<dbReference type="GO" id="GO:0019748">
    <property type="term" value="P:secondary metabolic process"/>
    <property type="evidence" value="ECO:0007669"/>
    <property type="project" value="TreeGrafter"/>
</dbReference>
<name>A0A497X8W3_9PROT</name>
<dbReference type="PANTHER" id="PTHR21240:SF28">
    <property type="entry name" value="ISO-OROTATE DECARBOXYLASE (EUROFUNG)"/>
    <property type="match status" value="1"/>
</dbReference>
<comment type="caution">
    <text evidence="3">The sequence shown here is derived from an EMBL/GenBank/DDBJ whole genome shotgun (WGS) entry which is preliminary data.</text>
</comment>
<dbReference type="InterPro" id="IPR032465">
    <property type="entry name" value="ACMSD"/>
</dbReference>
<dbReference type="OrthoDB" id="9771320at2"/>
<evidence type="ECO:0000313" key="3">
    <source>
        <dbReference type="EMBL" id="RLJ62671.1"/>
    </source>
</evidence>
<dbReference type="Gene3D" id="3.20.20.140">
    <property type="entry name" value="Metal-dependent hydrolases"/>
    <property type="match status" value="1"/>
</dbReference>
<feature type="signal peptide" evidence="2">
    <location>
        <begin position="1"/>
        <end position="29"/>
    </location>
</feature>
<dbReference type="PROSITE" id="PS51318">
    <property type="entry name" value="TAT"/>
    <property type="match status" value="1"/>
</dbReference>
<organism evidence="3 4">
    <name type="scientific">Sulfurisoma sediminicola</name>
    <dbReference type="NCBI Taxonomy" id="1381557"/>
    <lineage>
        <taxon>Bacteria</taxon>
        <taxon>Pseudomonadati</taxon>
        <taxon>Pseudomonadota</taxon>
        <taxon>Betaproteobacteria</taxon>
        <taxon>Nitrosomonadales</taxon>
        <taxon>Sterolibacteriaceae</taxon>
        <taxon>Sulfurisoma</taxon>
    </lineage>
</organism>
<proteinExistence type="predicted"/>
<dbReference type="RefSeq" id="WP_121242899.1">
    <property type="nucleotide sequence ID" value="NZ_BHVV01000008.1"/>
</dbReference>
<feature type="chain" id="PRO_5019790239" evidence="2">
    <location>
        <begin position="30"/>
        <end position="413"/>
    </location>
</feature>
<dbReference type="InterPro" id="IPR032466">
    <property type="entry name" value="Metal_Hydrolase"/>
</dbReference>
<protein>
    <submittedName>
        <fullName evidence="3">Mannonate dehydratase</fullName>
    </submittedName>
</protein>
<evidence type="ECO:0000256" key="2">
    <source>
        <dbReference type="SAM" id="SignalP"/>
    </source>
</evidence>
<dbReference type="GO" id="GO:0016831">
    <property type="term" value="F:carboxy-lyase activity"/>
    <property type="evidence" value="ECO:0007669"/>
    <property type="project" value="InterPro"/>
</dbReference>
<dbReference type="GO" id="GO:0005737">
    <property type="term" value="C:cytoplasm"/>
    <property type="evidence" value="ECO:0007669"/>
    <property type="project" value="TreeGrafter"/>
</dbReference>
<evidence type="ECO:0000256" key="1">
    <source>
        <dbReference type="ARBA" id="ARBA00023239"/>
    </source>
</evidence>
<keyword evidence="4" id="KW-1185">Reference proteome</keyword>